<feature type="binding site" evidence="2">
    <location>
        <position position="163"/>
    </location>
    <ligand>
        <name>Zn(2+)</name>
        <dbReference type="ChEBI" id="CHEBI:29105"/>
        <note>catalytic</note>
    </ligand>
</feature>
<keyword evidence="1" id="KW-1015">Disulfide bond</keyword>
<dbReference type="InterPro" id="IPR001506">
    <property type="entry name" value="Peptidase_M12A"/>
</dbReference>
<keyword evidence="2 3" id="KW-0378">Hydrolase</keyword>
<dbReference type="SUPFAM" id="SSF55486">
    <property type="entry name" value="Metalloproteases ('zincins'), catalytic domain"/>
    <property type="match status" value="1"/>
</dbReference>
<keyword evidence="2 3" id="KW-0862">Zinc</keyword>
<dbReference type="PANTHER" id="PTHR10127">
    <property type="entry name" value="DISCOIDIN, CUB, EGF, LAMININ , AND ZINC METALLOPROTEASE DOMAIN CONTAINING"/>
    <property type="match status" value="1"/>
</dbReference>
<evidence type="ECO:0000256" key="2">
    <source>
        <dbReference type="PROSITE-ProRule" id="PRU01211"/>
    </source>
</evidence>
<dbReference type="GO" id="GO:0006508">
    <property type="term" value="P:proteolysis"/>
    <property type="evidence" value="ECO:0007669"/>
    <property type="project" value="UniProtKB-KW"/>
</dbReference>
<accession>A0A0D6M0V9</accession>
<evidence type="ECO:0000259" key="4">
    <source>
        <dbReference type="PROSITE" id="PS51864"/>
    </source>
</evidence>
<dbReference type="PANTHER" id="PTHR10127:SF850">
    <property type="entry name" value="METALLOENDOPEPTIDASE"/>
    <property type="match status" value="1"/>
</dbReference>
<dbReference type="AlphaFoldDB" id="A0A0D6M0V9"/>
<dbReference type="Proteomes" id="UP000054495">
    <property type="component" value="Unassembled WGS sequence"/>
</dbReference>
<evidence type="ECO:0000313" key="6">
    <source>
        <dbReference type="Proteomes" id="UP000054495"/>
    </source>
</evidence>
<keyword evidence="2 3" id="KW-0482">Metalloprotease</keyword>
<comment type="caution">
    <text evidence="2">Lacks conserved residue(s) required for the propagation of feature annotation.</text>
</comment>
<evidence type="ECO:0000313" key="5">
    <source>
        <dbReference type="EMBL" id="EPB77895.1"/>
    </source>
</evidence>
<feature type="domain" description="Peptidase M12A" evidence="4">
    <location>
        <begin position="55"/>
        <end position="195"/>
    </location>
</feature>
<sequence>MAGTRETEGKNVSRTVYERQATHKDSTWSINECVSVEKTVKDSIGGRRGAGRGYNSYRLQFPLEHIWDLYQDEDGKFVIPYEFENRSSYGPEALFNITCSMDQYDRNTCVRFRPRRDEWNYMYIKNENDGCAFEGPGRTKLRQKLILQADDIATCTNVEIIMHELMHAIGFQHEHVRFDRDEYVRINWENVEKEH</sequence>
<organism evidence="5 6">
    <name type="scientific">Ancylostoma ceylanicum</name>
    <dbReference type="NCBI Taxonomy" id="53326"/>
    <lineage>
        <taxon>Eukaryota</taxon>
        <taxon>Metazoa</taxon>
        <taxon>Ecdysozoa</taxon>
        <taxon>Nematoda</taxon>
        <taxon>Chromadorea</taxon>
        <taxon>Rhabditida</taxon>
        <taxon>Rhabditina</taxon>
        <taxon>Rhabditomorpha</taxon>
        <taxon>Strongyloidea</taxon>
        <taxon>Ancylostomatidae</taxon>
        <taxon>Ancylostomatinae</taxon>
        <taxon>Ancylostoma</taxon>
    </lineage>
</organism>
<dbReference type="EMBL" id="KE124825">
    <property type="protein sequence ID" value="EPB77895.1"/>
    <property type="molecule type" value="Genomic_DNA"/>
</dbReference>
<feature type="binding site" evidence="2">
    <location>
        <position position="167"/>
    </location>
    <ligand>
        <name>Zn(2+)</name>
        <dbReference type="ChEBI" id="CHEBI:29105"/>
        <note>catalytic</note>
    </ligand>
</feature>
<feature type="binding site" evidence="2">
    <location>
        <position position="173"/>
    </location>
    <ligand>
        <name>Zn(2+)</name>
        <dbReference type="ChEBI" id="CHEBI:29105"/>
        <note>catalytic</note>
    </ligand>
</feature>
<dbReference type="GO" id="GO:0008270">
    <property type="term" value="F:zinc ion binding"/>
    <property type="evidence" value="ECO:0007669"/>
    <property type="project" value="UniProtKB-UniRule"/>
</dbReference>
<gene>
    <name evidence="5" type="ORF">ANCCEY_02979</name>
</gene>
<keyword evidence="6" id="KW-1185">Reference proteome</keyword>
<feature type="active site" evidence="2">
    <location>
        <position position="164"/>
    </location>
</feature>
<dbReference type="Gene3D" id="3.40.390.10">
    <property type="entry name" value="Collagenase (Catalytic Domain)"/>
    <property type="match status" value="1"/>
</dbReference>
<dbReference type="Pfam" id="PF01400">
    <property type="entry name" value="Astacin"/>
    <property type="match status" value="1"/>
</dbReference>
<dbReference type="PROSITE" id="PS51864">
    <property type="entry name" value="ASTACIN"/>
    <property type="match status" value="1"/>
</dbReference>
<name>A0A0D6M0V9_9BILA</name>
<proteinExistence type="predicted"/>
<dbReference type="EC" id="3.4.24.-" evidence="3"/>
<evidence type="ECO:0000256" key="1">
    <source>
        <dbReference type="ARBA" id="ARBA00023157"/>
    </source>
</evidence>
<protein>
    <recommendedName>
        <fullName evidence="3">Metalloendopeptidase</fullName>
        <ecNumber evidence="3">3.4.24.-</ecNumber>
    </recommendedName>
</protein>
<keyword evidence="2 3" id="KW-0645">Protease</keyword>
<dbReference type="SMART" id="SM00235">
    <property type="entry name" value="ZnMc"/>
    <property type="match status" value="1"/>
</dbReference>
<comment type="cofactor">
    <cofactor evidence="2 3">
        <name>Zn(2+)</name>
        <dbReference type="ChEBI" id="CHEBI:29105"/>
    </cofactor>
    <text evidence="2 3">Binds 1 zinc ion per subunit.</text>
</comment>
<dbReference type="PRINTS" id="PR00480">
    <property type="entry name" value="ASTACIN"/>
</dbReference>
<dbReference type="InterPro" id="IPR024079">
    <property type="entry name" value="MetalloPept_cat_dom_sf"/>
</dbReference>
<keyword evidence="2 3" id="KW-0479">Metal-binding</keyword>
<reference evidence="5 6" key="1">
    <citation type="submission" date="2013-05" db="EMBL/GenBank/DDBJ databases">
        <title>Draft genome of the parasitic nematode Anyclostoma ceylanicum.</title>
        <authorList>
            <person name="Mitreva M."/>
        </authorList>
    </citation>
    <scope>NUCLEOTIDE SEQUENCE [LARGE SCALE GENOMIC DNA]</scope>
</reference>
<dbReference type="InterPro" id="IPR006026">
    <property type="entry name" value="Peptidase_Metallo"/>
</dbReference>
<dbReference type="GO" id="GO:0004222">
    <property type="term" value="F:metalloendopeptidase activity"/>
    <property type="evidence" value="ECO:0007669"/>
    <property type="project" value="UniProtKB-UniRule"/>
</dbReference>
<evidence type="ECO:0000256" key="3">
    <source>
        <dbReference type="RuleBase" id="RU361183"/>
    </source>
</evidence>